<dbReference type="InterPro" id="IPR007577">
    <property type="entry name" value="GlycoTrfase_DXD_sugar-bd_CS"/>
</dbReference>
<comment type="similarity">
    <text evidence="1">Belongs to the glycosyltransferase 32 family.</text>
</comment>
<dbReference type="GeneID" id="62197550"/>
<dbReference type="SUPFAM" id="SSF53448">
    <property type="entry name" value="Nucleotide-diphospho-sugar transferases"/>
    <property type="match status" value="1"/>
</dbReference>
<keyword evidence="4" id="KW-1185">Reference proteome</keyword>
<protein>
    <recommendedName>
        <fullName evidence="5">Initiation-specific alpha-1,6-mannosyltransferase</fullName>
    </recommendedName>
</protein>
<dbReference type="OrthoDB" id="409543at2759"/>
<evidence type="ECO:0000313" key="3">
    <source>
        <dbReference type="EMBL" id="QPG76756.1"/>
    </source>
</evidence>
<evidence type="ECO:0000313" key="4">
    <source>
        <dbReference type="Proteomes" id="UP000662931"/>
    </source>
</evidence>
<dbReference type="PANTHER" id="PTHR31834">
    <property type="entry name" value="INITIATION-SPECIFIC ALPHA-1,6-MANNOSYLTRANSFERASE"/>
    <property type="match status" value="1"/>
</dbReference>
<organism evidence="3 4">
    <name type="scientific">Eeniella nana</name>
    <name type="common">Yeast</name>
    <name type="synonym">Brettanomyces nanus</name>
    <dbReference type="NCBI Taxonomy" id="13502"/>
    <lineage>
        <taxon>Eukaryota</taxon>
        <taxon>Fungi</taxon>
        <taxon>Dikarya</taxon>
        <taxon>Ascomycota</taxon>
        <taxon>Saccharomycotina</taxon>
        <taxon>Pichiomycetes</taxon>
        <taxon>Pichiales</taxon>
        <taxon>Pichiaceae</taxon>
        <taxon>Brettanomyces</taxon>
    </lineage>
</organism>
<proteinExistence type="inferred from homology"/>
<keyword evidence="2" id="KW-1133">Transmembrane helix</keyword>
<accession>A0A875S604</accession>
<evidence type="ECO:0000256" key="2">
    <source>
        <dbReference type="SAM" id="Phobius"/>
    </source>
</evidence>
<dbReference type="GO" id="GO:0000009">
    <property type="term" value="F:alpha-1,6-mannosyltransferase activity"/>
    <property type="evidence" value="ECO:0007669"/>
    <property type="project" value="InterPro"/>
</dbReference>
<dbReference type="AlphaFoldDB" id="A0A875S604"/>
<dbReference type="GO" id="GO:0006487">
    <property type="term" value="P:protein N-linked glycosylation"/>
    <property type="evidence" value="ECO:0007669"/>
    <property type="project" value="TreeGrafter"/>
</dbReference>
<reference evidence="3" key="1">
    <citation type="submission" date="2020-10" db="EMBL/GenBank/DDBJ databases">
        <authorList>
            <person name="Roach M.J.R."/>
        </authorList>
    </citation>
    <scope>NUCLEOTIDE SEQUENCE</scope>
    <source>
        <strain evidence="3">CBS 1945</strain>
    </source>
</reference>
<dbReference type="EMBL" id="CP064815">
    <property type="protein sequence ID" value="QPG76756.1"/>
    <property type="molecule type" value="Genomic_DNA"/>
</dbReference>
<dbReference type="PANTHER" id="PTHR31834:SF1">
    <property type="entry name" value="INITIATION-SPECIFIC ALPHA-1,6-MANNOSYLTRANSFERASE"/>
    <property type="match status" value="1"/>
</dbReference>
<name>A0A875S604_EENNA</name>
<dbReference type="InterPro" id="IPR039367">
    <property type="entry name" value="Och1-like"/>
</dbReference>
<dbReference type="Proteomes" id="UP000662931">
    <property type="component" value="Chromosome 4"/>
</dbReference>
<dbReference type="Pfam" id="PF04488">
    <property type="entry name" value="Gly_transf_sug"/>
    <property type="match status" value="1"/>
</dbReference>
<evidence type="ECO:0008006" key="5">
    <source>
        <dbReference type="Google" id="ProtNLM"/>
    </source>
</evidence>
<evidence type="ECO:0000256" key="1">
    <source>
        <dbReference type="ARBA" id="ARBA00009003"/>
    </source>
</evidence>
<dbReference type="GO" id="GO:0000136">
    <property type="term" value="C:mannan polymerase complex"/>
    <property type="evidence" value="ECO:0007669"/>
    <property type="project" value="TreeGrafter"/>
</dbReference>
<feature type="transmembrane region" description="Helical" evidence="2">
    <location>
        <begin position="31"/>
        <end position="49"/>
    </location>
</feature>
<sequence length="437" mass="50546">MKYSEIYDDTSKRWLSVRRISIFMRKHKNQIFLVVIVLYLIFHVFTANFDIFNKQQIELQVSKENSGLNFKTIGEDLSKKNSISIEHSTLRERMAYYFPYEPEKPIPRSVWQTWKCSEDDPDFPSGYTVPHQSWKLLNPKSDVFLISDDHVDSFISNTFADIPEIVRTFEMLPKNILRADFFRYLVIFARGGTYSDLDTVCLKPIDSWAAFDPKYNDNGKNNKSEEKISKSDDDGHSMFTSVGLIMGIEADPDRPDWADWYARRIQFCQWTIQGKTGHPLLRELIIRIVQETERKQNMGKLKTVEGKDKGGDIMQWTGPAIFTDTVLDYLNNVMSNGQSGDGYGIGSKYWLQNKKYKVTKPEMGENGEPLNSDRQEINWKTFTNMQQPLIIDDVMVLPITSFSPGVGQMGSKSIKNPLAYVQHLFGGTWKPRDERMP</sequence>
<gene>
    <name evidence="3" type="ORF">FOA43_004150</name>
</gene>
<dbReference type="RefSeq" id="XP_038780321.1">
    <property type="nucleotide sequence ID" value="XM_038924393.1"/>
</dbReference>
<keyword evidence="2" id="KW-0812">Transmembrane</keyword>
<dbReference type="KEGG" id="bnn:FOA43_004150"/>
<keyword evidence="2" id="KW-0472">Membrane</keyword>
<dbReference type="InterPro" id="IPR029044">
    <property type="entry name" value="Nucleotide-diphossugar_trans"/>
</dbReference>
<dbReference type="Gene3D" id="3.90.550.20">
    <property type="match status" value="1"/>
</dbReference>